<feature type="binding site" evidence="9">
    <location>
        <position position="155"/>
    </location>
    <ligand>
        <name>[4Fe-4S] cluster</name>
        <dbReference type="ChEBI" id="CHEBI:49883"/>
    </ligand>
</feature>
<dbReference type="PANTHER" id="PTHR43661:SF1">
    <property type="entry name" value="PHOSPHOGLUCONATE DEHYDRATASE"/>
    <property type="match status" value="1"/>
</dbReference>
<feature type="domain" description="Dihydroxy-acid/6-phosphogluconate dehydratase C-terminal" evidence="12">
    <location>
        <begin position="407"/>
        <end position="597"/>
    </location>
</feature>
<proteinExistence type="inferred from homology"/>
<dbReference type="SUPFAM" id="SSF52016">
    <property type="entry name" value="LeuD/IlvD-like"/>
    <property type="match status" value="1"/>
</dbReference>
<evidence type="ECO:0000256" key="10">
    <source>
        <dbReference type="NCBIfam" id="TIGR01196"/>
    </source>
</evidence>
<dbReference type="GO" id="GO:0004456">
    <property type="term" value="F:phosphogluconate dehydratase activity"/>
    <property type="evidence" value="ECO:0007669"/>
    <property type="project" value="UniProtKB-UniRule"/>
</dbReference>
<keyword evidence="8 9" id="KW-0119">Carbohydrate metabolism</keyword>
<dbReference type="GO" id="GO:0051539">
    <property type="term" value="F:4 iron, 4 sulfur cluster binding"/>
    <property type="evidence" value="ECO:0007669"/>
    <property type="project" value="UniProtKB-UniRule"/>
</dbReference>
<comment type="function">
    <text evidence="9">Catalyzes the dehydration of 6-phospho-D-gluconate to 2-dehydro-3-deoxy-6-phospho-D-gluconate.</text>
</comment>
<feature type="binding site" evidence="9">
    <location>
        <position position="222"/>
    </location>
    <ligand>
        <name>[4Fe-4S] cluster</name>
        <dbReference type="ChEBI" id="CHEBI:49883"/>
    </ligand>
</feature>
<keyword evidence="7 9" id="KW-0456">Lyase</keyword>
<dbReference type="InterPro" id="IPR004786">
    <property type="entry name" value="6-phosphgluc_deHydtase"/>
</dbReference>
<reference evidence="13 14" key="1">
    <citation type="submission" date="2014-12" db="EMBL/GenBank/DDBJ databases">
        <title>Genome assembly of Enhygromyxa salina DSM 15201.</title>
        <authorList>
            <person name="Sharma G."/>
            <person name="Subramanian S."/>
        </authorList>
    </citation>
    <scope>NUCLEOTIDE SEQUENCE [LARGE SCALE GENOMIC DNA]</scope>
    <source>
        <strain evidence="13 14">DSM 15201</strain>
    </source>
</reference>
<accession>A0A0C1Z8N2</accession>
<keyword evidence="4 9" id="KW-0408">Iron</keyword>
<sequence length="606" mass="63867">MTLHPDIERVTARITERSRASRGAYLDLVNRQRDAGTHRPQLSCGNLAHGCAAAGADQARIKAGNAMNIGVVTAYNDMLSAHQPYGVYPDQIKSWAREVGATAQVAGGVPAMCDGVTQGQDGMELSLFSRDVIAMATGVALSHHMFEAALLLGICDKIVPGLLIGALRFGHLPMILVPAGPMPSGLPNRDKVRIRQLHAEGKASNSELLEAESASYHSPGTCTFYGTANSNQMMMEMMGLHMPGASFVNPGTKLRQSLTRAAVHRVLEIGWNGPDYRPLGRCIDEKAIVNAIVGLLATGGSTNHVIHLPAIARAAGVLIDWTDIDELSRVVPLITSIYPNGSGDVNAFAAAGGMPYVIRELVGAGLAHDDIATVYGDKLSDGAKQPSLVEDALVWADGPSASTNNVMLRPVSDPFQPEGGMRLLQGNLGRATMKVSAVAPSRWTIEAPCRVFCDQHAVIAAFEAGELDQDTVVVVRFQGPAANGMPELHKLTPPLGVLQDRGFRIALITDGRMSGASGKIPAAIHCSPEAQKGGGLGRLRDGDIVRVCAEAGVLEAKVEPKTWQARTLADPPAFVPGSSRELFAMMRAMATEAEAGASAMLGAAGL</sequence>
<dbReference type="Gene3D" id="3.50.30.80">
    <property type="entry name" value="IlvD/EDD C-terminal domain-like"/>
    <property type="match status" value="1"/>
</dbReference>
<protein>
    <recommendedName>
        <fullName evidence="9 10">Phosphogluconate dehydratase</fullName>
        <ecNumber evidence="9 10">4.2.1.12</ecNumber>
    </recommendedName>
</protein>
<evidence type="ECO:0000256" key="5">
    <source>
        <dbReference type="ARBA" id="ARBA00023014"/>
    </source>
</evidence>
<keyword evidence="6 9" id="KW-0311">Gluconate utilization</keyword>
<evidence type="ECO:0000256" key="1">
    <source>
        <dbReference type="ARBA" id="ARBA00006486"/>
    </source>
</evidence>
<comment type="cofactor">
    <cofactor evidence="9">
        <name>[4Fe-4S] cluster</name>
        <dbReference type="ChEBI" id="CHEBI:49883"/>
    </cofactor>
    <text evidence="9">Binds 1 [4Fe-4S] cluster.</text>
</comment>
<name>A0A0C1Z8N2_9BACT</name>
<keyword evidence="2 9" id="KW-0004">4Fe-4S</keyword>
<comment type="pathway">
    <text evidence="9">Carbohydrate metabolism; Entner-Doudoroff pathway.</text>
</comment>
<dbReference type="NCBIfam" id="TIGR01196">
    <property type="entry name" value="edd"/>
    <property type="match status" value="1"/>
</dbReference>
<evidence type="ECO:0000259" key="12">
    <source>
        <dbReference type="Pfam" id="PF24877"/>
    </source>
</evidence>
<dbReference type="Proteomes" id="UP000031599">
    <property type="component" value="Unassembled WGS sequence"/>
</dbReference>
<dbReference type="GO" id="GO:0009255">
    <property type="term" value="P:Entner-Doudoroff pathway through 6-phosphogluconate"/>
    <property type="evidence" value="ECO:0007669"/>
    <property type="project" value="UniProtKB-UniRule"/>
</dbReference>
<organism evidence="13 14">
    <name type="scientific">Enhygromyxa salina</name>
    <dbReference type="NCBI Taxonomy" id="215803"/>
    <lineage>
        <taxon>Bacteria</taxon>
        <taxon>Pseudomonadati</taxon>
        <taxon>Myxococcota</taxon>
        <taxon>Polyangia</taxon>
        <taxon>Nannocystales</taxon>
        <taxon>Nannocystaceae</taxon>
        <taxon>Enhygromyxa</taxon>
    </lineage>
</organism>
<evidence type="ECO:0000313" key="13">
    <source>
        <dbReference type="EMBL" id="KIG13984.1"/>
    </source>
</evidence>
<dbReference type="InterPro" id="IPR020558">
    <property type="entry name" value="DiOHA_6PGluconate_deHydtase_CS"/>
</dbReference>
<dbReference type="RefSeq" id="WP_052554669.1">
    <property type="nucleotide sequence ID" value="NZ_JMCC02000083.1"/>
</dbReference>
<evidence type="ECO:0000313" key="14">
    <source>
        <dbReference type="Proteomes" id="UP000031599"/>
    </source>
</evidence>
<evidence type="ECO:0000259" key="11">
    <source>
        <dbReference type="Pfam" id="PF00920"/>
    </source>
</evidence>
<dbReference type="Pfam" id="PF24877">
    <property type="entry name" value="ILV_EDD_C"/>
    <property type="match status" value="1"/>
</dbReference>
<evidence type="ECO:0000256" key="3">
    <source>
        <dbReference type="ARBA" id="ARBA00022723"/>
    </source>
</evidence>
<keyword evidence="3 9" id="KW-0479">Metal-binding</keyword>
<dbReference type="InterPro" id="IPR056740">
    <property type="entry name" value="ILV_EDD_C"/>
</dbReference>
<dbReference type="HAMAP" id="MF_02094">
    <property type="entry name" value="Edd"/>
    <property type="match status" value="1"/>
</dbReference>
<dbReference type="PROSITE" id="PS00887">
    <property type="entry name" value="ILVD_EDD_2"/>
    <property type="match status" value="1"/>
</dbReference>
<dbReference type="GO" id="GO:0005829">
    <property type="term" value="C:cytosol"/>
    <property type="evidence" value="ECO:0007669"/>
    <property type="project" value="TreeGrafter"/>
</dbReference>
<dbReference type="InterPro" id="IPR042096">
    <property type="entry name" value="Dihydro-acid_dehy_C"/>
</dbReference>
<dbReference type="SUPFAM" id="SSF143975">
    <property type="entry name" value="IlvD/EDD N-terminal domain-like"/>
    <property type="match status" value="1"/>
</dbReference>
<dbReference type="Pfam" id="PF00920">
    <property type="entry name" value="ILVD_EDD_N"/>
    <property type="match status" value="1"/>
</dbReference>
<evidence type="ECO:0000256" key="4">
    <source>
        <dbReference type="ARBA" id="ARBA00023004"/>
    </source>
</evidence>
<evidence type="ECO:0000256" key="2">
    <source>
        <dbReference type="ARBA" id="ARBA00022485"/>
    </source>
</evidence>
<dbReference type="InterPro" id="IPR037237">
    <property type="entry name" value="IlvD/EDD_N"/>
</dbReference>
<evidence type="ECO:0000256" key="6">
    <source>
        <dbReference type="ARBA" id="ARBA00023064"/>
    </source>
</evidence>
<dbReference type="PANTHER" id="PTHR43661">
    <property type="entry name" value="D-XYLONATE DEHYDRATASE"/>
    <property type="match status" value="1"/>
</dbReference>
<comment type="catalytic activity">
    <reaction evidence="9">
        <text>6-phospho-D-gluconate = 2-dehydro-3-deoxy-6-phospho-D-gluconate + H2O</text>
        <dbReference type="Rhea" id="RHEA:17277"/>
        <dbReference type="ChEBI" id="CHEBI:15377"/>
        <dbReference type="ChEBI" id="CHEBI:57569"/>
        <dbReference type="ChEBI" id="CHEBI:58759"/>
        <dbReference type="EC" id="4.2.1.12"/>
    </reaction>
</comment>
<keyword evidence="5 9" id="KW-0411">Iron-sulfur</keyword>
<evidence type="ECO:0000256" key="9">
    <source>
        <dbReference type="HAMAP-Rule" id="MF_02094"/>
    </source>
</evidence>
<dbReference type="GO" id="GO:0046872">
    <property type="term" value="F:metal ion binding"/>
    <property type="evidence" value="ECO:0007669"/>
    <property type="project" value="UniProtKB-KW"/>
</dbReference>
<dbReference type="UniPathway" id="UPA00226"/>
<dbReference type="PROSITE" id="PS00886">
    <property type="entry name" value="ILVD_EDD_1"/>
    <property type="match status" value="1"/>
</dbReference>
<dbReference type="InterPro" id="IPR000581">
    <property type="entry name" value="ILV_EDD_N"/>
</dbReference>
<comment type="caution">
    <text evidence="13">The sequence shown here is derived from an EMBL/GenBank/DDBJ whole genome shotgun (WGS) entry which is preliminary data.</text>
</comment>
<evidence type="ECO:0000256" key="7">
    <source>
        <dbReference type="ARBA" id="ARBA00023239"/>
    </source>
</evidence>
<gene>
    <name evidence="9" type="primary">edd</name>
    <name evidence="13" type="ORF">DB30_07400</name>
</gene>
<evidence type="ECO:0000256" key="8">
    <source>
        <dbReference type="ARBA" id="ARBA00023277"/>
    </source>
</evidence>
<feature type="domain" description="Dihydroxy-acid/6-phosphogluconate dehydratase N-terminal" evidence="11">
    <location>
        <begin position="68"/>
        <end position="381"/>
    </location>
</feature>
<dbReference type="EMBL" id="JMCC02000083">
    <property type="protein sequence ID" value="KIG13984.1"/>
    <property type="molecule type" value="Genomic_DNA"/>
</dbReference>
<dbReference type="EC" id="4.2.1.12" evidence="9 10"/>
<dbReference type="AlphaFoldDB" id="A0A0C1Z8N2"/>
<comment type="similarity">
    <text evidence="1 9">Belongs to the IlvD/Edd family.</text>
</comment>
<dbReference type="GO" id="GO:0019521">
    <property type="term" value="P:D-gluconate metabolic process"/>
    <property type="evidence" value="ECO:0007669"/>
    <property type="project" value="UniProtKB-KW"/>
</dbReference>